<accession>A0A9D2CZI5</accession>
<proteinExistence type="predicted"/>
<gene>
    <name evidence="2" type="ORF">H9727_05660</name>
</gene>
<dbReference type="EMBL" id="DXCL01000029">
    <property type="protein sequence ID" value="HIZ03755.1"/>
    <property type="molecule type" value="Genomic_DNA"/>
</dbReference>
<evidence type="ECO:0000313" key="3">
    <source>
        <dbReference type="Proteomes" id="UP000824132"/>
    </source>
</evidence>
<organism evidence="2 3">
    <name type="scientific">Candidatus Borkfalkia avistercoris</name>
    <dbReference type="NCBI Taxonomy" id="2838504"/>
    <lineage>
        <taxon>Bacteria</taxon>
        <taxon>Bacillati</taxon>
        <taxon>Bacillota</taxon>
        <taxon>Clostridia</taxon>
        <taxon>Christensenellales</taxon>
        <taxon>Christensenellaceae</taxon>
        <taxon>Candidatus Borkfalkia</taxon>
    </lineage>
</organism>
<dbReference type="Proteomes" id="UP000824132">
    <property type="component" value="Unassembled WGS sequence"/>
</dbReference>
<reference evidence="2" key="1">
    <citation type="journal article" date="2021" name="PeerJ">
        <title>Extensive microbial diversity within the chicken gut microbiome revealed by metagenomics and culture.</title>
        <authorList>
            <person name="Gilroy R."/>
            <person name="Ravi A."/>
            <person name="Getino M."/>
            <person name="Pursley I."/>
            <person name="Horton D.L."/>
            <person name="Alikhan N.F."/>
            <person name="Baker D."/>
            <person name="Gharbi K."/>
            <person name="Hall N."/>
            <person name="Watson M."/>
            <person name="Adriaenssens E.M."/>
            <person name="Foster-Nyarko E."/>
            <person name="Jarju S."/>
            <person name="Secka A."/>
            <person name="Antonio M."/>
            <person name="Oren A."/>
            <person name="Chaudhuri R.R."/>
            <person name="La Ragione R."/>
            <person name="Hildebrand F."/>
            <person name="Pallen M.J."/>
        </authorList>
    </citation>
    <scope>NUCLEOTIDE SEQUENCE</scope>
    <source>
        <strain evidence="2">CHK187-5294</strain>
    </source>
</reference>
<reference evidence="2" key="2">
    <citation type="submission" date="2021-04" db="EMBL/GenBank/DDBJ databases">
        <authorList>
            <person name="Gilroy R."/>
        </authorList>
    </citation>
    <scope>NUCLEOTIDE SEQUENCE</scope>
    <source>
        <strain evidence="2">CHK187-5294</strain>
    </source>
</reference>
<protein>
    <submittedName>
        <fullName evidence="2">PRC-barrel domain-containing protein</fullName>
    </submittedName>
</protein>
<dbReference type="AlphaFoldDB" id="A0A9D2CZI5"/>
<evidence type="ECO:0000256" key="1">
    <source>
        <dbReference type="SAM" id="MobiDB-lite"/>
    </source>
</evidence>
<feature type="compositionally biased region" description="Basic residues" evidence="1">
    <location>
        <begin position="139"/>
        <end position="152"/>
    </location>
</feature>
<sequence length="226" mass="24547">MRKLSEFIGKPLFTRAGECAGTVKNALLAKNLKTVRAFEYFDDQEDEHTLPVGSVISAEDALMVRSLAEKGYKDAVSAPFGITVYSETGETLGNVCDFLLEENEVKALLLTGEREVPAERIASVQDALIADLSSPLPLRPKRNAPPKTKRAPAQRAAERAEALRPKAGSTLLTGKRVPENICDARGNVIVKKDCVITADILKRAMAHNKLFELTLCVLSSENAAAR</sequence>
<evidence type="ECO:0000313" key="2">
    <source>
        <dbReference type="EMBL" id="HIZ03755.1"/>
    </source>
</evidence>
<feature type="region of interest" description="Disordered" evidence="1">
    <location>
        <begin position="135"/>
        <end position="155"/>
    </location>
</feature>
<comment type="caution">
    <text evidence="2">The sequence shown here is derived from an EMBL/GenBank/DDBJ whole genome shotgun (WGS) entry which is preliminary data.</text>
</comment>
<name>A0A9D2CZI5_9FIRM</name>